<feature type="binding site" evidence="9">
    <location>
        <begin position="167"/>
        <end position="171"/>
    </location>
    <ligand>
        <name>GTP</name>
        <dbReference type="ChEBI" id="CHEBI:37565"/>
    </ligand>
</feature>
<dbReference type="FunFam" id="3.40.50.300:FF:003800">
    <property type="entry name" value="Guanine nucleotide-binding protein G(k) subunit alpha"/>
    <property type="match status" value="1"/>
</dbReference>
<feature type="binding site" evidence="9">
    <location>
        <begin position="142"/>
        <end position="148"/>
    </location>
    <ligand>
        <name>GTP</name>
        <dbReference type="ChEBI" id="CHEBI:37565"/>
    </ligand>
</feature>
<reference evidence="12 13" key="1">
    <citation type="journal article" date="2012" name="Genome Biol.">
        <title>Genome and low-iron response of an oceanic diatom adapted to chronic iron limitation.</title>
        <authorList>
            <person name="Lommer M."/>
            <person name="Specht M."/>
            <person name="Roy A.S."/>
            <person name="Kraemer L."/>
            <person name="Andreson R."/>
            <person name="Gutowska M.A."/>
            <person name="Wolf J."/>
            <person name="Bergner S.V."/>
            <person name="Schilhabel M.B."/>
            <person name="Klostermeier U.C."/>
            <person name="Beiko R.G."/>
            <person name="Rosenstiel P."/>
            <person name="Hippler M."/>
            <person name="Laroche J."/>
        </authorList>
    </citation>
    <scope>NUCLEOTIDE SEQUENCE [LARGE SCALE GENOMIC DNA]</scope>
    <source>
        <strain evidence="12 13">CCMP1005</strain>
    </source>
</reference>
<dbReference type="GO" id="GO:0046872">
    <property type="term" value="F:metal ion binding"/>
    <property type="evidence" value="ECO:0007669"/>
    <property type="project" value="UniProtKB-KW"/>
</dbReference>
<evidence type="ECO:0000256" key="11">
    <source>
        <dbReference type="SAM" id="MobiDB-lite"/>
    </source>
</evidence>
<feature type="region of interest" description="Disordered" evidence="11">
    <location>
        <begin position="244"/>
        <end position="316"/>
    </location>
</feature>
<evidence type="ECO:0000256" key="3">
    <source>
        <dbReference type="ARBA" id="ARBA00022741"/>
    </source>
</evidence>
<evidence type="ECO:0000313" key="13">
    <source>
        <dbReference type="Proteomes" id="UP000266841"/>
    </source>
</evidence>
<evidence type="ECO:0000256" key="6">
    <source>
        <dbReference type="ARBA" id="ARBA00023139"/>
    </source>
</evidence>
<dbReference type="CDD" id="cd00066">
    <property type="entry name" value="G-alpha"/>
    <property type="match status" value="1"/>
</dbReference>
<comment type="caution">
    <text evidence="12">The sequence shown here is derived from an EMBL/GenBank/DDBJ whole genome shotgun (WGS) entry which is preliminary data.</text>
</comment>
<dbReference type="SMART" id="SM00275">
    <property type="entry name" value="G_alpha"/>
    <property type="match status" value="1"/>
</dbReference>
<dbReference type="InterPro" id="IPR027417">
    <property type="entry name" value="P-loop_NTPase"/>
</dbReference>
<name>K0TNW4_THAOC</name>
<dbReference type="GO" id="GO:0005737">
    <property type="term" value="C:cytoplasm"/>
    <property type="evidence" value="ECO:0007669"/>
    <property type="project" value="TreeGrafter"/>
</dbReference>
<keyword evidence="4 10" id="KW-0460">Magnesium</keyword>
<organism evidence="12 13">
    <name type="scientific">Thalassiosira oceanica</name>
    <name type="common">Marine diatom</name>
    <dbReference type="NCBI Taxonomy" id="159749"/>
    <lineage>
        <taxon>Eukaryota</taxon>
        <taxon>Sar</taxon>
        <taxon>Stramenopiles</taxon>
        <taxon>Ochrophyta</taxon>
        <taxon>Bacillariophyta</taxon>
        <taxon>Coscinodiscophyceae</taxon>
        <taxon>Thalassiosirophycidae</taxon>
        <taxon>Thalassiosirales</taxon>
        <taxon>Thalassiosiraceae</taxon>
        <taxon>Thalassiosira</taxon>
    </lineage>
</organism>
<dbReference type="PANTHER" id="PTHR10218:SF302">
    <property type="entry name" value="GUANINE NUCLEOTIDE-BINDING PROTEIN ALPHA-5 SUBUNIT"/>
    <property type="match status" value="1"/>
</dbReference>
<dbReference type="InterPro" id="IPR011025">
    <property type="entry name" value="GproteinA_insert"/>
</dbReference>
<dbReference type="Gene3D" id="3.40.50.300">
    <property type="entry name" value="P-loop containing nucleotide triphosphate hydrolases"/>
    <property type="match status" value="1"/>
</dbReference>
<feature type="non-terminal residue" evidence="12">
    <location>
        <position position="1"/>
    </location>
</feature>
<evidence type="ECO:0000256" key="9">
    <source>
        <dbReference type="PIRSR" id="PIRSR601019-1"/>
    </source>
</evidence>
<keyword evidence="1" id="KW-0519">Myristate</keyword>
<dbReference type="PROSITE" id="PS51882">
    <property type="entry name" value="G_ALPHA"/>
    <property type="match status" value="1"/>
</dbReference>
<keyword evidence="6" id="KW-0564">Palmitate</keyword>
<keyword evidence="3 9" id="KW-0547">Nucleotide-binding</keyword>
<dbReference type="SUPFAM" id="SSF52540">
    <property type="entry name" value="P-loop containing nucleoside triphosphate hydrolases"/>
    <property type="match status" value="1"/>
</dbReference>
<evidence type="ECO:0000256" key="2">
    <source>
        <dbReference type="ARBA" id="ARBA00022723"/>
    </source>
</evidence>
<evidence type="ECO:0000256" key="8">
    <source>
        <dbReference type="ARBA" id="ARBA00023288"/>
    </source>
</evidence>
<dbReference type="InterPro" id="IPR001019">
    <property type="entry name" value="Gprotein_alpha_su"/>
</dbReference>
<keyword evidence="7" id="KW-0807">Transducer</keyword>
<keyword evidence="2 10" id="KW-0479">Metal-binding</keyword>
<protein>
    <submittedName>
        <fullName evidence="12">Uncharacterized protein</fullName>
    </submittedName>
</protein>
<evidence type="ECO:0000313" key="12">
    <source>
        <dbReference type="EMBL" id="EJK77461.1"/>
    </source>
</evidence>
<dbReference type="GO" id="GO:0005525">
    <property type="term" value="F:GTP binding"/>
    <property type="evidence" value="ECO:0007669"/>
    <property type="project" value="UniProtKB-KW"/>
</dbReference>
<dbReference type="GO" id="GO:0005834">
    <property type="term" value="C:heterotrimeric G-protein complex"/>
    <property type="evidence" value="ECO:0007669"/>
    <property type="project" value="TreeGrafter"/>
</dbReference>
<evidence type="ECO:0000256" key="5">
    <source>
        <dbReference type="ARBA" id="ARBA00023134"/>
    </source>
</evidence>
<dbReference type="eggNOG" id="KOG0082">
    <property type="taxonomic scope" value="Eukaryota"/>
</dbReference>
<keyword evidence="8" id="KW-0449">Lipoprotein</keyword>
<dbReference type="OrthoDB" id="5817230at2759"/>
<evidence type="ECO:0000256" key="1">
    <source>
        <dbReference type="ARBA" id="ARBA00022707"/>
    </source>
</evidence>
<feature type="region of interest" description="Disordered" evidence="11">
    <location>
        <begin position="342"/>
        <end position="383"/>
    </location>
</feature>
<proteinExistence type="predicted"/>
<sequence length="383" mass="42635">QLEGEAPPPWGRRVRQIHHLQAGCASCSAPRSPTTRSSRSPPLVYNNTITSMKILCAETKSMGYEGDVLARDRLDFILGVDDQSEINDEIGVAIKELWTDPGVLKAWKRRAEYQIVESVKYYFNEIERIMQSDYVATQQDMLLARVRTSGIVTERYVIDGVDFEMYDVGGQRNERKKWIHCFDDVTAVIFVAALSEYDQALFEDSSANRMTEAVDLFGDICNNAVFAQSSSKCPPRLCVSLRPTSPLQPTRLSKTRSDPLPEQEGPVRGEDQGGPHRRPAGLQRLPVQAGRRGLLRQGSPVFPGQVPRPEPIRRQADLPPRHLCDRLAERRGCVQLVQGHHHEEEHGGHGHVTGGSSKAPRGAQAQGTTRLWSLGHGSSRCAN</sequence>
<dbReference type="AlphaFoldDB" id="K0TNW4"/>
<dbReference type="Proteomes" id="UP000266841">
    <property type="component" value="Unassembled WGS sequence"/>
</dbReference>
<dbReference type="GO" id="GO:0001664">
    <property type="term" value="F:G protein-coupled receptor binding"/>
    <property type="evidence" value="ECO:0007669"/>
    <property type="project" value="TreeGrafter"/>
</dbReference>
<gene>
    <name evidence="12" type="ORF">THAOC_00706</name>
</gene>
<dbReference type="EMBL" id="AGNL01000844">
    <property type="protein sequence ID" value="EJK77461.1"/>
    <property type="molecule type" value="Genomic_DNA"/>
</dbReference>
<keyword evidence="5 9" id="KW-0342">GTP-binding</keyword>
<feature type="binding site" evidence="10">
    <location>
        <position position="148"/>
    </location>
    <ligand>
        <name>Mg(2+)</name>
        <dbReference type="ChEBI" id="CHEBI:18420"/>
    </ligand>
</feature>
<dbReference type="SUPFAM" id="SSF47895">
    <property type="entry name" value="Transducin (alpha subunit), insertion domain"/>
    <property type="match status" value="1"/>
</dbReference>
<evidence type="ECO:0000256" key="10">
    <source>
        <dbReference type="PIRSR" id="PIRSR601019-2"/>
    </source>
</evidence>
<dbReference type="GO" id="GO:0007188">
    <property type="term" value="P:adenylate cyclase-modulating G protein-coupled receptor signaling pathway"/>
    <property type="evidence" value="ECO:0007669"/>
    <property type="project" value="TreeGrafter"/>
</dbReference>
<dbReference type="PANTHER" id="PTHR10218">
    <property type="entry name" value="GTP-BINDING PROTEIN ALPHA SUBUNIT"/>
    <property type="match status" value="1"/>
</dbReference>
<accession>K0TNW4</accession>
<dbReference type="GO" id="GO:0003924">
    <property type="term" value="F:GTPase activity"/>
    <property type="evidence" value="ECO:0007669"/>
    <property type="project" value="InterPro"/>
</dbReference>
<dbReference type="Pfam" id="PF00503">
    <property type="entry name" value="G-alpha"/>
    <property type="match status" value="1"/>
</dbReference>
<dbReference type="PRINTS" id="PR00318">
    <property type="entry name" value="GPROTEINA"/>
</dbReference>
<keyword evidence="13" id="KW-1185">Reference proteome</keyword>
<dbReference type="GO" id="GO:0031683">
    <property type="term" value="F:G-protein beta/gamma-subunit complex binding"/>
    <property type="evidence" value="ECO:0007669"/>
    <property type="project" value="InterPro"/>
</dbReference>
<evidence type="ECO:0000256" key="7">
    <source>
        <dbReference type="ARBA" id="ARBA00023224"/>
    </source>
</evidence>
<feature type="compositionally biased region" description="Basic and acidic residues" evidence="11">
    <location>
        <begin position="255"/>
        <end position="274"/>
    </location>
</feature>
<evidence type="ECO:0000256" key="4">
    <source>
        <dbReference type="ARBA" id="ARBA00022842"/>
    </source>
</evidence>